<dbReference type="InterPro" id="IPR001810">
    <property type="entry name" value="F-box_dom"/>
</dbReference>
<accession>A0ABR4IS86</accession>
<evidence type="ECO:0000259" key="1">
    <source>
        <dbReference type="PROSITE" id="PS50181"/>
    </source>
</evidence>
<feature type="domain" description="F-box" evidence="1">
    <location>
        <begin position="1"/>
        <end position="47"/>
    </location>
</feature>
<dbReference type="Proteomes" id="UP001610335">
    <property type="component" value="Unassembled WGS sequence"/>
</dbReference>
<dbReference type="SUPFAM" id="SSF52047">
    <property type="entry name" value="RNI-like"/>
    <property type="match status" value="1"/>
</dbReference>
<dbReference type="PROSITE" id="PS50181">
    <property type="entry name" value="FBOX"/>
    <property type="match status" value="1"/>
</dbReference>
<dbReference type="SUPFAM" id="SSF81383">
    <property type="entry name" value="F-box domain"/>
    <property type="match status" value="1"/>
</dbReference>
<sequence length="569" mass="65684">MLGQLPVEILLQITGYLDNETLTNLYQLCCRLYHVIGPRLREIYRTKTVDLGAIKRDQELDIRPHLTDRRTLKFVEELIFQDYSGDLYTGIYCSHHVKGRGKDLGLALMPLFRGLKRNSLVSFSWNLRACIPHQILGPRGYLRRHQRNIERVSLKTGWCPGDTDPSGKLSISRFHRLRSLSWTGISTINHCIALTELFAVNAHCLEELELGLNSLPQRLAKWRDLQKDWMKARNAFAFKILQLQQNQSQAVFPWLRKLSLYGVDFRYAFTEMAYAFQLHKLQALKFRRCYFSSDVLRTIAEIADNDTIQLASLDIKLNPYSNRDLDSFQRFFALSMPNLEDVFIHVEAYDQTSLKTHLRSIFALGRNLKRFVYHSHLDVEGDLAGAWEPTEAPMVWDDEILTLLSNANLQCFGLCDQLPSLRFHLSQHSPMTWEILHVRSLPTMHLEYQPHNPGTFHLDFDFDAPFTPPPNSLFDPAPYRPNFTAAEITDLLAFASWAFGPRGLPKLDLLVLGEVDTVRCLGPSGSYSICLTRNTDVSTRIQFPYRQVMPGDEEIRREFQAHEDFFKTG</sequence>
<dbReference type="EMBL" id="JBFXLS010000012">
    <property type="protein sequence ID" value="KAL2830619.1"/>
    <property type="molecule type" value="Genomic_DNA"/>
</dbReference>
<comment type="caution">
    <text evidence="2">The sequence shown here is derived from an EMBL/GenBank/DDBJ whole genome shotgun (WGS) entry which is preliminary data.</text>
</comment>
<dbReference type="InterPro" id="IPR032675">
    <property type="entry name" value="LRR_dom_sf"/>
</dbReference>
<reference evidence="2 3" key="1">
    <citation type="submission" date="2024-07" db="EMBL/GenBank/DDBJ databases">
        <title>Section-level genome sequencing and comparative genomics of Aspergillus sections Usti and Cavernicolus.</title>
        <authorList>
            <consortium name="Lawrence Berkeley National Laboratory"/>
            <person name="Nybo J.L."/>
            <person name="Vesth T.C."/>
            <person name="Theobald S."/>
            <person name="Frisvad J.C."/>
            <person name="Larsen T.O."/>
            <person name="Kjaerboelling I."/>
            <person name="Rothschild-Mancinelli K."/>
            <person name="Lyhne E.K."/>
            <person name="Kogle M.E."/>
            <person name="Barry K."/>
            <person name="Clum A."/>
            <person name="Na H."/>
            <person name="Ledsgaard L."/>
            <person name="Lin J."/>
            <person name="Lipzen A."/>
            <person name="Kuo A."/>
            <person name="Riley R."/>
            <person name="Mondo S."/>
            <person name="LaButti K."/>
            <person name="Haridas S."/>
            <person name="Pangalinan J."/>
            <person name="Salamov A.A."/>
            <person name="Simmons B.A."/>
            <person name="Magnuson J.K."/>
            <person name="Chen J."/>
            <person name="Drula E."/>
            <person name="Henrissat B."/>
            <person name="Wiebenga A."/>
            <person name="Lubbers R.J."/>
            <person name="Gomes A.C."/>
            <person name="Makela M.R."/>
            <person name="Stajich J."/>
            <person name="Grigoriev I.V."/>
            <person name="Mortensen U.H."/>
            <person name="De vries R.P."/>
            <person name="Baker S.E."/>
            <person name="Andersen M.R."/>
        </authorList>
    </citation>
    <scope>NUCLEOTIDE SEQUENCE [LARGE SCALE GENOMIC DNA]</scope>
    <source>
        <strain evidence="2 3">CBS 600.67</strain>
    </source>
</reference>
<dbReference type="Pfam" id="PF12937">
    <property type="entry name" value="F-box-like"/>
    <property type="match status" value="1"/>
</dbReference>
<protein>
    <recommendedName>
        <fullName evidence="1">F-box domain-containing protein</fullName>
    </recommendedName>
</protein>
<evidence type="ECO:0000313" key="3">
    <source>
        <dbReference type="Proteomes" id="UP001610335"/>
    </source>
</evidence>
<dbReference type="Gene3D" id="3.80.10.10">
    <property type="entry name" value="Ribonuclease Inhibitor"/>
    <property type="match status" value="1"/>
</dbReference>
<proteinExistence type="predicted"/>
<keyword evidence="3" id="KW-1185">Reference proteome</keyword>
<organism evidence="2 3">
    <name type="scientific">Aspergillus cavernicola</name>
    <dbReference type="NCBI Taxonomy" id="176166"/>
    <lineage>
        <taxon>Eukaryota</taxon>
        <taxon>Fungi</taxon>
        <taxon>Dikarya</taxon>
        <taxon>Ascomycota</taxon>
        <taxon>Pezizomycotina</taxon>
        <taxon>Eurotiomycetes</taxon>
        <taxon>Eurotiomycetidae</taxon>
        <taxon>Eurotiales</taxon>
        <taxon>Aspergillaceae</taxon>
        <taxon>Aspergillus</taxon>
        <taxon>Aspergillus subgen. Nidulantes</taxon>
    </lineage>
</organism>
<name>A0ABR4IS86_9EURO</name>
<evidence type="ECO:0000313" key="2">
    <source>
        <dbReference type="EMBL" id="KAL2830619.1"/>
    </source>
</evidence>
<dbReference type="InterPro" id="IPR036047">
    <property type="entry name" value="F-box-like_dom_sf"/>
</dbReference>
<gene>
    <name evidence="2" type="ORF">BDW59DRAFT_158521</name>
</gene>